<dbReference type="Proteomes" id="UP000187209">
    <property type="component" value="Unassembled WGS sequence"/>
</dbReference>
<sequence length="225" mass="25805">MKSTGENLMIGKYQDSSLFKKHTAYKNIIFRNKVLKAVSPGVPLRTGVFPSMVPPVVTSLKQKPKSFKTKTTTPLPTLSKSPDPRITDNCTTSIKLEHLLYTKYLEPPYQEIEHKKRLSDLHPTSSYFINRKDQNYSQDYSRNINKSCDYSSKQNIVNQNGSAFNKPSVRNSKLKQNIIKNWNSRQFLKTDQGKTSIPKKQCKESDTQTNDCICGFQYDNDSDYS</sequence>
<evidence type="ECO:0000313" key="3">
    <source>
        <dbReference type="Proteomes" id="UP000187209"/>
    </source>
</evidence>
<proteinExistence type="predicted"/>
<keyword evidence="3" id="KW-1185">Reference proteome</keyword>
<evidence type="ECO:0000256" key="1">
    <source>
        <dbReference type="SAM" id="MobiDB-lite"/>
    </source>
</evidence>
<name>A0A1R2CSU0_9CILI</name>
<gene>
    <name evidence="2" type="ORF">SteCoe_5180</name>
</gene>
<comment type="caution">
    <text evidence="2">The sequence shown here is derived from an EMBL/GenBank/DDBJ whole genome shotgun (WGS) entry which is preliminary data.</text>
</comment>
<evidence type="ECO:0000313" key="2">
    <source>
        <dbReference type="EMBL" id="OMJ92086.1"/>
    </source>
</evidence>
<organism evidence="2 3">
    <name type="scientific">Stentor coeruleus</name>
    <dbReference type="NCBI Taxonomy" id="5963"/>
    <lineage>
        <taxon>Eukaryota</taxon>
        <taxon>Sar</taxon>
        <taxon>Alveolata</taxon>
        <taxon>Ciliophora</taxon>
        <taxon>Postciliodesmatophora</taxon>
        <taxon>Heterotrichea</taxon>
        <taxon>Heterotrichida</taxon>
        <taxon>Stentoridae</taxon>
        <taxon>Stentor</taxon>
    </lineage>
</organism>
<dbReference type="AlphaFoldDB" id="A0A1R2CSU0"/>
<reference evidence="2 3" key="1">
    <citation type="submission" date="2016-11" db="EMBL/GenBank/DDBJ databases">
        <title>The macronuclear genome of Stentor coeruleus: a giant cell with tiny introns.</title>
        <authorList>
            <person name="Slabodnick M."/>
            <person name="Ruby J.G."/>
            <person name="Reiff S.B."/>
            <person name="Swart E.C."/>
            <person name="Gosai S."/>
            <person name="Prabakaran S."/>
            <person name="Witkowska E."/>
            <person name="Larue G.E."/>
            <person name="Fisher S."/>
            <person name="Freeman R.M."/>
            <person name="Gunawardena J."/>
            <person name="Chu W."/>
            <person name="Stover N.A."/>
            <person name="Gregory B.D."/>
            <person name="Nowacki M."/>
            <person name="Derisi J."/>
            <person name="Roy S.W."/>
            <person name="Marshall W.F."/>
            <person name="Sood P."/>
        </authorList>
    </citation>
    <scope>NUCLEOTIDE SEQUENCE [LARGE SCALE GENOMIC DNA]</scope>
    <source>
        <strain evidence="2">WM001</strain>
    </source>
</reference>
<feature type="compositionally biased region" description="Low complexity" evidence="1">
    <location>
        <begin position="69"/>
        <end position="81"/>
    </location>
</feature>
<dbReference type="EMBL" id="MPUH01000068">
    <property type="protein sequence ID" value="OMJ92086.1"/>
    <property type="molecule type" value="Genomic_DNA"/>
</dbReference>
<protein>
    <submittedName>
        <fullName evidence="2">Uncharacterized protein</fullName>
    </submittedName>
</protein>
<feature type="region of interest" description="Disordered" evidence="1">
    <location>
        <begin position="64"/>
        <end position="86"/>
    </location>
</feature>
<accession>A0A1R2CSU0</accession>